<dbReference type="Proteomes" id="UP001430679">
    <property type="component" value="Unassembled WGS sequence"/>
</dbReference>
<sequence length="165" mass="19411">MVLHQKTLEKLRNLINEEIEYRSGPKLVAFFKQLGFKDSYCDEFPSRWKYTDEKLIKINGTPELQQCIANLFAPINFIENPNKLDHFIDEWTLVNLIEVSCEIGYIKEDVKKFSHSLRDFRNYIHPNEQVKNGFNPDHHTAKISWQVLKVAIQQISHKINNTPPS</sequence>
<comment type="caution">
    <text evidence="1">The sequence shown here is derived from an EMBL/GenBank/DDBJ whole genome shotgun (WGS) entry which is preliminary data.</text>
</comment>
<reference evidence="1" key="1">
    <citation type="submission" date="2021-11" db="EMBL/GenBank/DDBJ databases">
        <title>Description of novel Flavobacterium species.</title>
        <authorList>
            <person name="Saticioglu I.B."/>
            <person name="Ay H."/>
            <person name="Altun S."/>
            <person name="Duman M."/>
        </authorList>
    </citation>
    <scope>NUCLEOTIDE SEQUENCE</scope>
    <source>
        <strain evidence="1">F-30</strain>
    </source>
</reference>
<evidence type="ECO:0000313" key="1">
    <source>
        <dbReference type="EMBL" id="MCC9063680.1"/>
    </source>
</evidence>
<dbReference type="EMBL" id="JAJJMM010000001">
    <property type="protein sequence ID" value="MCC9063680.1"/>
    <property type="molecule type" value="Genomic_DNA"/>
</dbReference>
<dbReference type="RefSeq" id="WP_230036067.1">
    <property type="nucleotide sequence ID" value="NZ_JAJJMM010000001.1"/>
</dbReference>
<proteinExistence type="predicted"/>
<evidence type="ECO:0000313" key="2">
    <source>
        <dbReference type="Proteomes" id="UP001430679"/>
    </source>
</evidence>
<name>A0ABS8MG61_9FLAO</name>
<organism evidence="1 2">
    <name type="scientific">Flavobacterium piscisymbiosum</name>
    <dbReference type="NCBI Taxonomy" id="2893753"/>
    <lineage>
        <taxon>Bacteria</taxon>
        <taxon>Pseudomonadati</taxon>
        <taxon>Bacteroidota</taxon>
        <taxon>Flavobacteriia</taxon>
        <taxon>Flavobacteriales</taxon>
        <taxon>Flavobacteriaceae</taxon>
        <taxon>Flavobacterium</taxon>
    </lineage>
</organism>
<protein>
    <submittedName>
        <fullName evidence="1">Uncharacterized protein</fullName>
    </submittedName>
</protein>
<gene>
    <name evidence="1" type="ORF">LNP81_11845</name>
</gene>
<accession>A0ABS8MG61</accession>
<keyword evidence="2" id="KW-1185">Reference proteome</keyword>